<reference evidence="2" key="1">
    <citation type="submission" date="2022-11" db="UniProtKB">
        <authorList>
            <consortium name="WormBaseParasite"/>
        </authorList>
    </citation>
    <scope>IDENTIFICATION</scope>
</reference>
<name>A0A915JSH2_ROMCU</name>
<organism evidence="1 2">
    <name type="scientific">Romanomermis culicivorax</name>
    <name type="common">Nematode worm</name>
    <dbReference type="NCBI Taxonomy" id="13658"/>
    <lineage>
        <taxon>Eukaryota</taxon>
        <taxon>Metazoa</taxon>
        <taxon>Ecdysozoa</taxon>
        <taxon>Nematoda</taxon>
        <taxon>Enoplea</taxon>
        <taxon>Dorylaimia</taxon>
        <taxon>Mermithida</taxon>
        <taxon>Mermithoidea</taxon>
        <taxon>Mermithidae</taxon>
        <taxon>Romanomermis</taxon>
    </lineage>
</organism>
<accession>A0A915JSH2</accession>
<evidence type="ECO:0000313" key="2">
    <source>
        <dbReference type="WBParaSite" id="nRc.2.0.1.t29191-RA"/>
    </source>
</evidence>
<proteinExistence type="predicted"/>
<keyword evidence="1" id="KW-1185">Reference proteome</keyword>
<dbReference type="Proteomes" id="UP000887565">
    <property type="component" value="Unplaced"/>
</dbReference>
<dbReference type="WBParaSite" id="nRc.2.0.1.t29191-RA">
    <property type="protein sequence ID" value="nRc.2.0.1.t29191-RA"/>
    <property type="gene ID" value="nRc.2.0.1.g29191"/>
</dbReference>
<sequence length="214" mass="24411">DFYGKRHVHIAYHENYGQDSLDIVYRKTASVLAGEKHEDIPCEVIELVDDLVNDVDKVLGGKNWHSSHEFVNSKTNLSLECIESKDVHCEGSSADEDFIFCEHDDLMEDFVAGCYDFVKKLKEINRLYKKIGIKMDLNFLCEKDISIDVGILAMMKQHKGVNYSDGILKDKVDKQDKEVEACLQTICNLQDKDKSFSKGLNLMLVLLPELAKVF</sequence>
<dbReference type="AlphaFoldDB" id="A0A915JSH2"/>
<protein>
    <submittedName>
        <fullName evidence="2">Uncharacterized protein</fullName>
    </submittedName>
</protein>
<evidence type="ECO:0000313" key="1">
    <source>
        <dbReference type="Proteomes" id="UP000887565"/>
    </source>
</evidence>